<sequence>MAKIVNVVARCSNTGKTVLIEGLIKELKNRGYTVATIKHDVHGFDIDKEGKDTWRHRKAGAEAVIISSRERMALIREVQEEIPLEELIKQVEDFDFIIIEGYKKSKYRKLEVYRQGISKKIITPKEKLIGVASDVSLSLEGVRVVDLNNYEEIANLVIEN</sequence>
<dbReference type="Pfam" id="PF03205">
    <property type="entry name" value="MobB"/>
    <property type="match status" value="1"/>
</dbReference>
<dbReference type="AlphaFoldDB" id="A0A127EK19"/>
<dbReference type="Proteomes" id="UP000070260">
    <property type="component" value="Chromosome"/>
</dbReference>
<dbReference type="InterPro" id="IPR052539">
    <property type="entry name" value="MGD_biosynthesis_adapter"/>
</dbReference>
<dbReference type="NCBIfam" id="TIGR00176">
    <property type="entry name" value="mobB"/>
    <property type="match status" value="1"/>
</dbReference>
<evidence type="ECO:0000259" key="1">
    <source>
        <dbReference type="Pfam" id="PF03205"/>
    </source>
</evidence>
<organism evidence="2 3">
    <name type="scientific">Clostridium perfringens</name>
    <dbReference type="NCBI Taxonomy" id="1502"/>
    <lineage>
        <taxon>Bacteria</taxon>
        <taxon>Bacillati</taxon>
        <taxon>Bacillota</taxon>
        <taxon>Clostridia</taxon>
        <taxon>Eubacteriales</taxon>
        <taxon>Clostridiaceae</taxon>
        <taxon>Clostridium</taxon>
    </lineage>
</organism>
<reference evidence="2 3" key="1">
    <citation type="journal article" date="2016" name="PLoS ONE">
        <title>Plasmid Characterization and Chromosome Analysis of Two netF+ Clostridium perfringens Isolates Associated with Foal and Canine Necrotizing Enteritis.</title>
        <authorList>
            <person name="Mehdizadeh Gohari I."/>
            <person name="Kropinski A.M."/>
            <person name="Weese S.J."/>
            <person name="Parreira V.R."/>
            <person name="Whitehead A.E."/>
            <person name="Boerlin P."/>
            <person name="Prescott J.F."/>
        </authorList>
    </citation>
    <scope>NUCLEOTIDE SEQUENCE [LARGE SCALE GENOMIC DNA]</scope>
    <source>
        <strain evidence="2 3">JP838</strain>
    </source>
</reference>
<dbReference type="SUPFAM" id="SSF52540">
    <property type="entry name" value="P-loop containing nucleoside triphosphate hydrolases"/>
    <property type="match status" value="1"/>
</dbReference>
<evidence type="ECO:0000313" key="2">
    <source>
        <dbReference type="EMBL" id="AMN36304.1"/>
    </source>
</evidence>
<accession>A0A127EK19</accession>
<protein>
    <submittedName>
        <fullName evidence="2">Molybdopterin-guanine dinucleotide biosynthesis protein MobB</fullName>
    </submittedName>
</protein>
<dbReference type="InterPro" id="IPR004435">
    <property type="entry name" value="MobB_dom"/>
</dbReference>
<dbReference type="PANTHER" id="PTHR40072:SF1">
    <property type="entry name" value="MOLYBDOPTERIN-GUANINE DINUCLEOTIDE BIOSYNTHESIS ADAPTER PROTEIN"/>
    <property type="match status" value="1"/>
</dbReference>
<dbReference type="InterPro" id="IPR027417">
    <property type="entry name" value="P-loop_NTPase"/>
</dbReference>
<dbReference type="PANTHER" id="PTHR40072">
    <property type="entry name" value="MOLYBDOPTERIN-GUANINE DINUCLEOTIDE BIOSYNTHESIS ADAPTER PROTEIN-RELATED"/>
    <property type="match status" value="1"/>
</dbReference>
<proteinExistence type="predicted"/>
<dbReference type="PATRIC" id="fig|1502.177.peg.2295"/>
<dbReference type="CDD" id="cd03116">
    <property type="entry name" value="MobB"/>
    <property type="match status" value="1"/>
</dbReference>
<dbReference type="GO" id="GO:0005525">
    <property type="term" value="F:GTP binding"/>
    <property type="evidence" value="ECO:0007669"/>
    <property type="project" value="InterPro"/>
</dbReference>
<dbReference type="EMBL" id="CP010994">
    <property type="protein sequence ID" value="AMN36304.1"/>
    <property type="molecule type" value="Genomic_DNA"/>
</dbReference>
<gene>
    <name evidence="2" type="ORF">JFP838_11190</name>
</gene>
<dbReference type="Gene3D" id="3.40.50.300">
    <property type="entry name" value="P-loop containing nucleotide triphosphate hydrolases"/>
    <property type="match status" value="1"/>
</dbReference>
<dbReference type="OrthoDB" id="9786803at2"/>
<dbReference type="RefSeq" id="WP_061428833.1">
    <property type="nucleotide sequence ID" value="NZ_CATNYN010000001.1"/>
</dbReference>
<feature type="domain" description="Molybdopterin-guanine dinucleotide biosynthesis protein B (MobB)" evidence="1">
    <location>
        <begin position="5"/>
        <end position="134"/>
    </location>
</feature>
<dbReference type="GO" id="GO:0006777">
    <property type="term" value="P:Mo-molybdopterin cofactor biosynthetic process"/>
    <property type="evidence" value="ECO:0007669"/>
    <property type="project" value="InterPro"/>
</dbReference>
<evidence type="ECO:0000313" key="3">
    <source>
        <dbReference type="Proteomes" id="UP000070260"/>
    </source>
</evidence>
<name>A0A127EK19_CLOPF</name>